<gene>
    <name evidence="1" type="ORF">GXP67_13640</name>
</gene>
<keyword evidence="1" id="KW-0808">Transferase</keyword>
<proteinExistence type="predicted"/>
<dbReference type="PANTHER" id="PTHR36529:SF1">
    <property type="entry name" value="GLYCOSYLTRANSFERASE"/>
    <property type="match status" value="1"/>
</dbReference>
<dbReference type="Gene3D" id="3.90.550.10">
    <property type="entry name" value="Spore Coat Polysaccharide Biosynthesis Protein SpsA, Chain A"/>
    <property type="match status" value="1"/>
</dbReference>
<dbReference type="EMBL" id="CP048222">
    <property type="protein sequence ID" value="QHT67598.1"/>
    <property type="molecule type" value="Genomic_DNA"/>
</dbReference>
<reference evidence="1 2" key="1">
    <citation type="submission" date="2020-01" db="EMBL/GenBank/DDBJ databases">
        <authorList>
            <person name="Kim M.K."/>
        </authorList>
    </citation>
    <scope>NUCLEOTIDE SEQUENCE [LARGE SCALE GENOMIC DNA]</scope>
    <source>
        <strain evidence="1 2">172606-1</strain>
    </source>
</reference>
<sequence length="197" mass="22387">MHEQNRLIIFVKNPQLGKVKTRLAQTIGNQQALEIYLRLLDHTKDISSQVAANRAVYYTDFIDSNDIWPEDQFQKYLQTGDDLGERMKNAFAAAFAEGFEKVVIIGSDCPQLTSAHIEEAFDLLNAFGAVIGPAVDGGYYLLGMSEFIPELFINKAWSSDQVLRQTLADLNRLEYSFYLLDELRDIDTEEDLKIVNI</sequence>
<keyword evidence="2" id="KW-1185">Reference proteome</keyword>
<dbReference type="Proteomes" id="UP000480178">
    <property type="component" value="Chromosome"/>
</dbReference>
<dbReference type="AlphaFoldDB" id="A0A6C0GHX3"/>
<dbReference type="SUPFAM" id="SSF53448">
    <property type="entry name" value="Nucleotide-diphospho-sugar transferases"/>
    <property type="match status" value="1"/>
</dbReference>
<dbReference type="RefSeq" id="WP_162443626.1">
    <property type="nucleotide sequence ID" value="NZ_CP048222.1"/>
</dbReference>
<dbReference type="KEGG" id="rhoz:GXP67_13640"/>
<dbReference type="InterPro" id="IPR018641">
    <property type="entry name" value="Trfase_1_rSAM/seldom-assoc"/>
</dbReference>
<dbReference type="GO" id="GO:0016740">
    <property type="term" value="F:transferase activity"/>
    <property type="evidence" value="ECO:0007669"/>
    <property type="project" value="UniProtKB-KW"/>
</dbReference>
<dbReference type="InterPro" id="IPR029044">
    <property type="entry name" value="Nucleotide-diphossugar_trans"/>
</dbReference>
<accession>A0A6C0GHX3</accession>
<organism evidence="1 2">
    <name type="scientific">Rhodocytophaga rosea</name>
    <dbReference type="NCBI Taxonomy" id="2704465"/>
    <lineage>
        <taxon>Bacteria</taxon>
        <taxon>Pseudomonadati</taxon>
        <taxon>Bacteroidota</taxon>
        <taxon>Cytophagia</taxon>
        <taxon>Cytophagales</taxon>
        <taxon>Rhodocytophagaceae</taxon>
        <taxon>Rhodocytophaga</taxon>
    </lineage>
</organism>
<dbReference type="PANTHER" id="PTHR36529">
    <property type="entry name" value="SLL1095 PROTEIN"/>
    <property type="match status" value="1"/>
</dbReference>
<protein>
    <submittedName>
        <fullName evidence="1">Glycosyltransferase</fullName>
    </submittedName>
</protein>
<name>A0A6C0GHX3_9BACT</name>
<evidence type="ECO:0000313" key="2">
    <source>
        <dbReference type="Proteomes" id="UP000480178"/>
    </source>
</evidence>
<dbReference type="Pfam" id="PF09837">
    <property type="entry name" value="DUF2064"/>
    <property type="match status" value="1"/>
</dbReference>
<evidence type="ECO:0000313" key="1">
    <source>
        <dbReference type="EMBL" id="QHT67598.1"/>
    </source>
</evidence>
<dbReference type="NCBIfam" id="TIGR04282">
    <property type="entry name" value="glyco_like_cofC"/>
    <property type="match status" value="1"/>
</dbReference>